<dbReference type="SUPFAM" id="SSF69065">
    <property type="entry name" value="RNase III domain-like"/>
    <property type="match status" value="1"/>
</dbReference>
<dbReference type="GO" id="GO:0006396">
    <property type="term" value="P:RNA processing"/>
    <property type="evidence" value="ECO:0007669"/>
    <property type="project" value="InterPro"/>
</dbReference>
<keyword evidence="3" id="KW-1185">Reference proteome</keyword>
<dbReference type="InterPro" id="IPR036389">
    <property type="entry name" value="RNase_III_sf"/>
</dbReference>
<accession>A0A5N6F3Y2</accession>
<evidence type="ECO:0008006" key="4">
    <source>
        <dbReference type="Google" id="ProtNLM"/>
    </source>
</evidence>
<reference evidence="2 3" key="1">
    <citation type="submission" date="2019-04" db="EMBL/GenBank/DDBJ databases">
        <title>Fungal friends and foes A comparative genomics study of 23 Aspergillus species from section Flavi.</title>
        <authorList>
            <consortium name="DOE Joint Genome Institute"/>
            <person name="Kjaerbolling I."/>
            <person name="Vesth T.C."/>
            <person name="Frisvad J.C."/>
            <person name="Nybo J.L."/>
            <person name="Theobald S."/>
            <person name="Kildgaard S."/>
            <person name="Petersen T.I."/>
            <person name="Kuo A."/>
            <person name="Sato A."/>
            <person name="Lyhne E.K."/>
            <person name="Kogle M.E."/>
            <person name="Wiebenga A."/>
            <person name="Kun R.S."/>
            <person name="Lubbers R.J."/>
            <person name="Makela M.R."/>
            <person name="Barry K."/>
            <person name="Chovatia M."/>
            <person name="Clum A."/>
            <person name="Daum C."/>
            <person name="Haridas S."/>
            <person name="He G."/>
            <person name="LaButti K."/>
            <person name="Lipzen A."/>
            <person name="Mondo S."/>
            <person name="Pangilinan J."/>
            <person name="Riley R."/>
            <person name="Salamov A."/>
            <person name="Simmons B.A."/>
            <person name="Magnuson J.K."/>
            <person name="Henrissat B."/>
            <person name="Mortensen U.H."/>
            <person name="Larsen T.O."/>
            <person name="De vries R.P."/>
            <person name="Grigoriev I.V."/>
            <person name="Machida M."/>
            <person name="Baker S.E."/>
            <person name="Andersen M.R."/>
        </authorList>
    </citation>
    <scope>NUCLEOTIDE SEQUENCE [LARGE SCALE GENOMIC DNA]</scope>
    <source>
        <strain evidence="2 3">CBS 126849</strain>
    </source>
</reference>
<evidence type="ECO:0000313" key="3">
    <source>
        <dbReference type="Proteomes" id="UP000326799"/>
    </source>
</evidence>
<evidence type="ECO:0000313" key="2">
    <source>
        <dbReference type="EMBL" id="KAB8223943.1"/>
    </source>
</evidence>
<organism evidence="2 3">
    <name type="scientific">Aspergillus novoparasiticus</name>
    <dbReference type="NCBI Taxonomy" id="986946"/>
    <lineage>
        <taxon>Eukaryota</taxon>
        <taxon>Fungi</taxon>
        <taxon>Dikarya</taxon>
        <taxon>Ascomycota</taxon>
        <taxon>Pezizomycotina</taxon>
        <taxon>Eurotiomycetes</taxon>
        <taxon>Eurotiomycetidae</taxon>
        <taxon>Eurotiales</taxon>
        <taxon>Aspergillaceae</taxon>
        <taxon>Aspergillus</taxon>
        <taxon>Aspergillus subgen. Circumdati</taxon>
    </lineage>
</organism>
<protein>
    <recommendedName>
        <fullName evidence="4">RNase III domain-containing protein</fullName>
    </recommendedName>
</protein>
<gene>
    <name evidence="2" type="ORF">BDV33DRAFT_227758</name>
</gene>
<feature type="region of interest" description="Disordered" evidence="1">
    <location>
        <begin position="196"/>
        <end position="224"/>
    </location>
</feature>
<name>A0A5N6F3Y2_9EURO</name>
<dbReference type="Proteomes" id="UP000326799">
    <property type="component" value="Unassembled WGS sequence"/>
</dbReference>
<dbReference type="Gene3D" id="1.10.1520.10">
    <property type="entry name" value="Ribonuclease III domain"/>
    <property type="match status" value="1"/>
</dbReference>
<evidence type="ECO:0000256" key="1">
    <source>
        <dbReference type="SAM" id="MobiDB-lite"/>
    </source>
</evidence>
<dbReference type="GO" id="GO:0004525">
    <property type="term" value="F:ribonuclease III activity"/>
    <property type="evidence" value="ECO:0007669"/>
    <property type="project" value="InterPro"/>
</dbReference>
<dbReference type="AlphaFoldDB" id="A0A5N6F3Y2"/>
<sequence length="522" mass="58582">MSIDDNARQAAVILDYQFKSDTRLIEALTTPGVEGEGFQGNRWLGDFGIDVIRSCLSFYAYEGKNIRPNRIASMKQKLCSYNHLMSVAQRIMLDRVIIYNPRSGRGRPIVVGKALAAVIAAAHLDCGRSYQTTWEILEHIGFFDPENNGVDPAQLESRIDDNLCLFTTCPPMAAPSVPPGFEGVETENDVQIVRQESQKRKALAPSPLEDKNGQTKAKQARRSTNDQVAAYLVREANKCKAQNLQTPQESYFTAEVESCLLKACKNRSVEVSKKLLLCIGSSQSILSLQDAIQSWRTGTDIRFLQMPRCSSKADTFDIISKMSQGIACLYLFRRYHIVRLFENCGGVETPSFSRFVAVPVNNSAVLKRPGNPHKNAEAELNVAMMKEVLPHLKPGTSEYEDEYSSVNNLRLLARRYHTLQARFGPGILALIPNPDQSRHTGLGISESSLLRMPESVFLEIVLILERSQGRILRDFSTAAWRIMETLLYQPAQHCSQFQLERTETRCILEQPKNSSGLLYLLK</sequence>
<proteinExistence type="predicted"/>
<dbReference type="EMBL" id="ML733402">
    <property type="protein sequence ID" value="KAB8223943.1"/>
    <property type="molecule type" value="Genomic_DNA"/>
</dbReference>